<evidence type="ECO:0000256" key="4">
    <source>
        <dbReference type="ARBA" id="ARBA00022679"/>
    </source>
</evidence>
<feature type="binding site" evidence="11">
    <location>
        <begin position="60"/>
        <end position="68"/>
    </location>
    <ligand>
        <name>ATP</name>
        <dbReference type="ChEBI" id="CHEBI:30616"/>
    </ligand>
</feature>
<dbReference type="GO" id="GO:0008349">
    <property type="term" value="F:MAP kinase kinase kinase kinase activity"/>
    <property type="evidence" value="ECO:0007669"/>
    <property type="project" value="InterPro"/>
</dbReference>
<dbReference type="GO" id="GO:0005524">
    <property type="term" value="F:ATP binding"/>
    <property type="evidence" value="ECO:0007669"/>
    <property type="project" value="UniProtKB-UniRule"/>
</dbReference>
<feature type="compositionally biased region" description="Low complexity" evidence="13">
    <location>
        <begin position="605"/>
        <end position="650"/>
    </location>
</feature>
<dbReference type="AlphaFoldDB" id="A0AAW1Q5J4"/>
<evidence type="ECO:0000313" key="15">
    <source>
        <dbReference type="EMBL" id="KAK9817161.1"/>
    </source>
</evidence>
<evidence type="ECO:0000256" key="8">
    <source>
        <dbReference type="ARBA" id="ARBA00047899"/>
    </source>
</evidence>
<evidence type="ECO:0000256" key="1">
    <source>
        <dbReference type="ARBA" id="ARBA00008874"/>
    </source>
</evidence>
<keyword evidence="16" id="KW-1185">Reference proteome</keyword>
<keyword evidence="4" id="KW-0808">Transferase</keyword>
<organism evidence="15 16">
    <name type="scientific">[Myrmecia] bisecta</name>
    <dbReference type="NCBI Taxonomy" id="41462"/>
    <lineage>
        <taxon>Eukaryota</taxon>
        <taxon>Viridiplantae</taxon>
        <taxon>Chlorophyta</taxon>
        <taxon>core chlorophytes</taxon>
        <taxon>Trebouxiophyceae</taxon>
        <taxon>Trebouxiales</taxon>
        <taxon>Trebouxiaceae</taxon>
        <taxon>Myrmecia</taxon>
    </lineage>
</organism>
<feature type="region of interest" description="Disordered" evidence="13">
    <location>
        <begin position="605"/>
        <end position="659"/>
    </location>
</feature>
<dbReference type="SMART" id="SM00220">
    <property type="entry name" value="S_TKc"/>
    <property type="match status" value="1"/>
</dbReference>
<reference evidence="15 16" key="1">
    <citation type="journal article" date="2024" name="Nat. Commun.">
        <title>Phylogenomics reveals the evolutionary origins of lichenization in chlorophyte algae.</title>
        <authorList>
            <person name="Puginier C."/>
            <person name="Libourel C."/>
            <person name="Otte J."/>
            <person name="Skaloud P."/>
            <person name="Haon M."/>
            <person name="Grisel S."/>
            <person name="Petersen M."/>
            <person name="Berrin J.G."/>
            <person name="Delaux P.M."/>
            <person name="Dal Grande F."/>
            <person name="Keller J."/>
        </authorList>
    </citation>
    <scope>NUCLEOTIDE SEQUENCE [LARGE SCALE GENOMIC DNA]</scope>
    <source>
        <strain evidence="15 16">SAG 2043</strain>
    </source>
</reference>
<dbReference type="InterPro" id="IPR017441">
    <property type="entry name" value="Protein_kinase_ATP_BS"/>
</dbReference>
<evidence type="ECO:0000256" key="7">
    <source>
        <dbReference type="ARBA" id="ARBA00022840"/>
    </source>
</evidence>
<keyword evidence="3" id="KW-0723">Serine/threonine-protein kinase</keyword>
<dbReference type="InterPro" id="IPR050629">
    <property type="entry name" value="STE20/SPS1-PAK"/>
</dbReference>
<comment type="catalytic activity">
    <reaction evidence="8">
        <text>L-threonyl-[protein] + ATP = O-phospho-L-threonyl-[protein] + ADP + H(+)</text>
        <dbReference type="Rhea" id="RHEA:46608"/>
        <dbReference type="Rhea" id="RHEA-COMP:11060"/>
        <dbReference type="Rhea" id="RHEA-COMP:11605"/>
        <dbReference type="ChEBI" id="CHEBI:15378"/>
        <dbReference type="ChEBI" id="CHEBI:30013"/>
        <dbReference type="ChEBI" id="CHEBI:30616"/>
        <dbReference type="ChEBI" id="CHEBI:61977"/>
        <dbReference type="ChEBI" id="CHEBI:456216"/>
        <dbReference type="EC" id="2.7.11.1"/>
    </reaction>
</comment>
<comment type="similarity">
    <text evidence="1">Belongs to the protein kinase superfamily. STE Ser/Thr protein kinase family. STE20 subfamily.</text>
</comment>
<feature type="domain" description="Protein kinase" evidence="14">
    <location>
        <begin position="54"/>
        <end position="307"/>
    </location>
</feature>
<dbReference type="EC" id="2.7.11.1" evidence="2"/>
<evidence type="ECO:0000259" key="14">
    <source>
        <dbReference type="PROSITE" id="PS50011"/>
    </source>
</evidence>
<dbReference type="InterPro" id="IPR000719">
    <property type="entry name" value="Prot_kinase_dom"/>
</dbReference>
<evidence type="ECO:0000256" key="10">
    <source>
        <dbReference type="PIRSR" id="PIRSR038172-1"/>
    </source>
</evidence>
<keyword evidence="7 11" id="KW-0067">ATP-binding</keyword>
<evidence type="ECO:0000256" key="6">
    <source>
        <dbReference type="ARBA" id="ARBA00022777"/>
    </source>
</evidence>
<dbReference type="Gene3D" id="1.10.510.10">
    <property type="entry name" value="Transferase(Phosphotransferase) domain 1"/>
    <property type="match status" value="1"/>
</dbReference>
<gene>
    <name evidence="15" type="ORF">WJX72_010545</name>
</gene>
<dbReference type="EMBL" id="JALJOR010000005">
    <property type="protein sequence ID" value="KAK9817161.1"/>
    <property type="molecule type" value="Genomic_DNA"/>
</dbReference>
<sequence length="715" mass="76170">MSNPTATPRGLHTDPSHLQPSAQAPPPTPGGTDSPRWPLLVSSTEDEEDPNEKFELQQQLGRGSYGAVFKGLAKPTGETVAIKIIPLGEQDEILEIQKEIEMLQACDHPNVVRYLGSWKRQDALWIVMEYCGGGSVSDLMHASDAPLDEELIAYICAETLAGLAYLHAMGKVHRDIKCGNILLTETGEVKLADFGVAAQLTNTMSKRNTFIGTPHWMAPEVIQESRYDGKVDVWALGISAIEMAEITPPRWAVHPMRVIFMISRDPPPRLADRDKWSLTFHDFVAQSLQKDPKSRPSAKYLLQHKFVVAARSSKAATQILPLIRQSQDHLSALAADEEKPSAPTPLNIKESSADATGRFSWRPLHSGPTGTIAASTSSQPSPARGPWAKTGMVRARLAGLSFGASPSAAPTPSPGSIQTSAAGTMVISDEPPPSRAASFAGTMRVSSESMPRVASGSFDGSGTMVAARDSSDGGDYLAALRAAAAEDDGGYMAAVKAAAAQARKGGDATTSDARMPAPPPASAAKPRSEHERLMERLRGMYESGNVVPIPFLSAAHADPLALLEDVKAPYLTRPAREVFLTFGTEEALEPDEWLRALAEVAAEDAASRRPGSAASPPAASSSSNTTTTTIGGQAANAASSSSAADAPDSPRTLARQIPPNVLRQVQGSSVLMNLTRMLAYHKKRLNEEPLDAAALEKLQIVVNDLTDALRTILCL</sequence>
<evidence type="ECO:0000256" key="3">
    <source>
        <dbReference type="ARBA" id="ARBA00022527"/>
    </source>
</evidence>
<dbReference type="Pfam" id="PF00069">
    <property type="entry name" value="Pkinase"/>
    <property type="match status" value="1"/>
</dbReference>
<evidence type="ECO:0000313" key="16">
    <source>
        <dbReference type="Proteomes" id="UP001489004"/>
    </source>
</evidence>
<dbReference type="GO" id="GO:0005737">
    <property type="term" value="C:cytoplasm"/>
    <property type="evidence" value="ECO:0007669"/>
    <property type="project" value="TreeGrafter"/>
</dbReference>
<dbReference type="PANTHER" id="PTHR48012:SF18">
    <property type="entry name" value="HAPPYHOUR, ISOFORM A"/>
    <property type="match status" value="1"/>
</dbReference>
<feature type="region of interest" description="Disordered" evidence="13">
    <location>
        <begin position="1"/>
        <end position="52"/>
    </location>
</feature>
<comment type="caution">
    <text evidence="15">The sequence shown here is derived from an EMBL/GenBank/DDBJ whole genome shotgun (WGS) entry which is preliminary data.</text>
</comment>
<dbReference type="PANTHER" id="PTHR48012">
    <property type="entry name" value="STERILE20-LIKE KINASE, ISOFORM B-RELATED"/>
    <property type="match status" value="1"/>
</dbReference>
<accession>A0AAW1Q5J4</accession>
<evidence type="ECO:0000256" key="12">
    <source>
        <dbReference type="PROSITE-ProRule" id="PRU10141"/>
    </source>
</evidence>
<feature type="binding site" evidence="11 12">
    <location>
        <position position="83"/>
    </location>
    <ligand>
        <name>ATP</name>
        <dbReference type="ChEBI" id="CHEBI:30616"/>
    </ligand>
</feature>
<dbReference type="PROSITE" id="PS00107">
    <property type="entry name" value="PROTEIN_KINASE_ATP"/>
    <property type="match status" value="1"/>
</dbReference>
<protein>
    <recommendedName>
        <fullName evidence="2">non-specific serine/threonine protein kinase</fullName>
        <ecNumber evidence="2">2.7.11.1</ecNumber>
    </recommendedName>
</protein>
<keyword evidence="6" id="KW-0418">Kinase</keyword>
<proteinExistence type="inferred from homology"/>
<comment type="catalytic activity">
    <reaction evidence="9">
        <text>L-seryl-[protein] + ATP = O-phospho-L-seryl-[protein] + ADP + H(+)</text>
        <dbReference type="Rhea" id="RHEA:17989"/>
        <dbReference type="Rhea" id="RHEA-COMP:9863"/>
        <dbReference type="Rhea" id="RHEA-COMP:11604"/>
        <dbReference type="ChEBI" id="CHEBI:15378"/>
        <dbReference type="ChEBI" id="CHEBI:29999"/>
        <dbReference type="ChEBI" id="CHEBI:30616"/>
        <dbReference type="ChEBI" id="CHEBI:83421"/>
        <dbReference type="ChEBI" id="CHEBI:456216"/>
        <dbReference type="EC" id="2.7.11.1"/>
    </reaction>
</comment>
<dbReference type="SUPFAM" id="SSF56112">
    <property type="entry name" value="Protein kinase-like (PK-like)"/>
    <property type="match status" value="1"/>
</dbReference>
<dbReference type="Proteomes" id="UP001489004">
    <property type="component" value="Unassembled WGS sequence"/>
</dbReference>
<feature type="active site" description="Proton acceptor" evidence="10">
    <location>
        <position position="175"/>
    </location>
</feature>
<evidence type="ECO:0000256" key="11">
    <source>
        <dbReference type="PIRSR" id="PIRSR038172-2"/>
    </source>
</evidence>
<feature type="region of interest" description="Disordered" evidence="13">
    <location>
        <begin position="505"/>
        <end position="528"/>
    </location>
</feature>
<evidence type="ECO:0000256" key="9">
    <source>
        <dbReference type="ARBA" id="ARBA00048679"/>
    </source>
</evidence>
<evidence type="ECO:0000256" key="2">
    <source>
        <dbReference type="ARBA" id="ARBA00012513"/>
    </source>
</evidence>
<evidence type="ECO:0000256" key="13">
    <source>
        <dbReference type="SAM" id="MobiDB-lite"/>
    </source>
</evidence>
<evidence type="ECO:0000256" key="5">
    <source>
        <dbReference type="ARBA" id="ARBA00022741"/>
    </source>
</evidence>
<feature type="region of interest" description="Disordered" evidence="13">
    <location>
        <begin position="335"/>
        <end position="354"/>
    </location>
</feature>
<dbReference type="PROSITE" id="PS50011">
    <property type="entry name" value="PROTEIN_KINASE_DOM"/>
    <property type="match status" value="1"/>
</dbReference>
<dbReference type="InterPro" id="IPR011009">
    <property type="entry name" value="Kinase-like_dom_sf"/>
</dbReference>
<dbReference type="FunFam" id="1.10.510.10:FF:000207">
    <property type="entry name" value="serine/threonine-protein kinase dst1 isoform X1"/>
    <property type="match status" value="1"/>
</dbReference>
<name>A0AAW1Q5J4_9CHLO</name>
<keyword evidence="5 11" id="KW-0547">Nucleotide-binding</keyword>